<feature type="domain" description="HD/PDEase" evidence="1">
    <location>
        <begin position="27"/>
        <end position="138"/>
    </location>
</feature>
<evidence type="ECO:0000313" key="3">
    <source>
        <dbReference type="Proteomes" id="UP000229344"/>
    </source>
</evidence>
<keyword evidence="2" id="KW-0378">Hydrolase</keyword>
<evidence type="ECO:0000259" key="1">
    <source>
        <dbReference type="SMART" id="SM00471"/>
    </source>
</evidence>
<dbReference type="CDD" id="cd00077">
    <property type="entry name" value="HDc"/>
    <property type="match status" value="1"/>
</dbReference>
<dbReference type="Gene3D" id="1.10.3210.10">
    <property type="entry name" value="Hypothetical protein af1432"/>
    <property type="match status" value="1"/>
</dbReference>
<reference evidence="3" key="1">
    <citation type="submission" date="2017-09" db="EMBL/GenBank/DDBJ databases">
        <title>Depth-based differentiation of microbial function through sediment-hosted aquifers and enrichment of novel symbionts in the deep terrestrial subsurface.</title>
        <authorList>
            <person name="Probst A.J."/>
            <person name="Ladd B."/>
            <person name="Jarett J.K."/>
            <person name="Geller-Mcgrath D.E."/>
            <person name="Sieber C.M.K."/>
            <person name="Emerson J.B."/>
            <person name="Anantharaman K."/>
            <person name="Thomas B.C."/>
            <person name="Malmstrom R."/>
            <person name="Stieglmeier M."/>
            <person name="Klingl A."/>
            <person name="Woyke T."/>
            <person name="Ryan C.M."/>
            <person name="Banfield J.F."/>
        </authorList>
    </citation>
    <scope>NUCLEOTIDE SEQUENCE [LARGE SCALE GENOMIC DNA]</scope>
</reference>
<dbReference type="PANTHER" id="PTHR46246">
    <property type="entry name" value="GUANOSINE-3',5'-BIS(DIPHOSPHATE) 3'-PYROPHOSPHOHYDROLASE MESH1"/>
    <property type="match status" value="1"/>
</dbReference>
<gene>
    <name evidence="2" type="ORF">COU16_02530</name>
</gene>
<evidence type="ECO:0000313" key="2">
    <source>
        <dbReference type="EMBL" id="PIR84433.1"/>
    </source>
</evidence>
<dbReference type="SUPFAM" id="SSF109604">
    <property type="entry name" value="HD-domain/PDEase-like"/>
    <property type="match status" value="1"/>
</dbReference>
<sequence length="198" mass="23178">MIYSYRIEQAIRAAAVLHEGQVRKGKVPFPYLTHLVSVMLIVSDYTNEEDVIIAALLHDTLEDTDYTERELRADFGNTVTEYVLHVSEQDGSEAVVADWKERKEQYAKLLDKAPEGSLIVSAADKIHNMRSIIEEYYTEHERFMEEFGGSLEDRVRMYQEISNVLNRRLQNDIIHEFNHVFDEYKKFITYVQKEAQHS</sequence>
<proteinExistence type="predicted"/>
<accession>A0A2H0UDD4</accession>
<dbReference type="GO" id="GO:0008893">
    <property type="term" value="F:guanosine-3',5'-bis(diphosphate) 3'-diphosphatase activity"/>
    <property type="evidence" value="ECO:0007669"/>
    <property type="project" value="TreeGrafter"/>
</dbReference>
<dbReference type="SMART" id="SM00471">
    <property type="entry name" value="HDc"/>
    <property type="match status" value="1"/>
</dbReference>
<dbReference type="AlphaFoldDB" id="A0A2H0UDD4"/>
<name>A0A2H0UDD4_9BACT</name>
<organism evidence="2 3">
    <name type="scientific">Candidatus Kaiserbacteria bacterium CG10_big_fil_rev_8_21_14_0_10_47_16</name>
    <dbReference type="NCBI Taxonomy" id="1974608"/>
    <lineage>
        <taxon>Bacteria</taxon>
        <taxon>Candidatus Kaiseribacteriota</taxon>
    </lineage>
</organism>
<dbReference type="Proteomes" id="UP000229344">
    <property type="component" value="Unassembled WGS sequence"/>
</dbReference>
<dbReference type="InterPro" id="IPR003607">
    <property type="entry name" value="HD/PDEase_dom"/>
</dbReference>
<dbReference type="EMBL" id="PFBI01000006">
    <property type="protein sequence ID" value="PIR84433.1"/>
    <property type="molecule type" value="Genomic_DNA"/>
</dbReference>
<dbReference type="Pfam" id="PF13328">
    <property type="entry name" value="HD_4"/>
    <property type="match status" value="1"/>
</dbReference>
<dbReference type="PANTHER" id="PTHR46246:SF1">
    <property type="entry name" value="GUANOSINE-3',5'-BIS(DIPHOSPHATE) 3'-PYROPHOSPHOHYDROLASE MESH1"/>
    <property type="match status" value="1"/>
</dbReference>
<protein>
    <submittedName>
        <fullName evidence="2">Bifunctional (P)ppGpp synthetase/guanosine-3',5'-bis(Diphosphate) 3'-pyrophosphohydrolase</fullName>
    </submittedName>
</protein>
<dbReference type="InterPro" id="IPR052194">
    <property type="entry name" value="MESH1"/>
</dbReference>
<comment type="caution">
    <text evidence="2">The sequence shown here is derived from an EMBL/GenBank/DDBJ whole genome shotgun (WGS) entry which is preliminary data.</text>
</comment>